<evidence type="ECO:0000256" key="1">
    <source>
        <dbReference type="ARBA" id="ARBA00022441"/>
    </source>
</evidence>
<evidence type="ECO:0000256" key="4">
    <source>
        <dbReference type="SAM" id="Phobius"/>
    </source>
</evidence>
<gene>
    <name evidence="6" type="ORF">AMS68_001427</name>
</gene>
<evidence type="ECO:0000256" key="5">
    <source>
        <dbReference type="SAM" id="SignalP"/>
    </source>
</evidence>
<evidence type="ECO:0000256" key="3">
    <source>
        <dbReference type="SAM" id="MobiDB-lite"/>
    </source>
</evidence>
<dbReference type="InterPro" id="IPR015915">
    <property type="entry name" value="Kelch-typ_b-propeller"/>
</dbReference>
<dbReference type="AlphaFoldDB" id="A0A6H0XN41"/>
<keyword evidence="5" id="KW-0732">Signal</keyword>
<keyword evidence="1" id="KW-0880">Kelch repeat</keyword>
<dbReference type="Gene3D" id="2.120.10.80">
    <property type="entry name" value="Kelch-type beta propeller"/>
    <property type="match status" value="2"/>
</dbReference>
<feature type="chain" id="PRO_5026351617" evidence="5">
    <location>
        <begin position="27"/>
        <end position="695"/>
    </location>
</feature>
<dbReference type="Proteomes" id="UP000503462">
    <property type="component" value="Chromosome 1"/>
</dbReference>
<protein>
    <submittedName>
        <fullName evidence="6">Uncharacterized protein</fullName>
    </submittedName>
</protein>
<keyword evidence="4" id="KW-0812">Transmembrane</keyword>
<dbReference type="Pfam" id="PF24681">
    <property type="entry name" value="Kelch_KLHDC2_KLHL20_DRC7"/>
    <property type="match status" value="1"/>
</dbReference>
<keyword evidence="2" id="KW-0677">Repeat</keyword>
<organism evidence="6 7">
    <name type="scientific">Peltaster fructicola</name>
    <dbReference type="NCBI Taxonomy" id="286661"/>
    <lineage>
        <taxon>Eukaryota</taxon>
        <taxon>Fungi</taxon>
        <taxon>Dikarya</taxon>
        <taxon>Ascomycota</taxon>
        <taxon>Pezizomycotina</taxon>
        <taxon>Dothideomycetes</taxon>
        <taxon>Dothideomycetes incertae sedis</taxon>
        <taxon>Peltaster</taxon>
    </lineage>
</organism>
<dbReference type="OrthoDB" id="10251809at2759"/>
<feature type="transmembrane region" description="Helical" evidence="4">
    <location>
        <begin position="553"/>
        <end position="579"/>
    </location>
</feature>
<dbReference type="SUPFAM" id="SSF117281">
    <property type="entry name" value="Kelch motif"/>
    <property type="match status" value="1"/>
</dbReference>
<reference evidence="6 7" key="1">
    <citation type="journal article" date="2016" name="Sci. Rep.">
        <title>Peltaster fructicola genome reveals evolution from an invasive phytopathogen to an ectophytic parasite.</title>
        <authorList>
            <person name="Xu C."/>
            <person name="Chen H."/>
            <person name="Gleason M.L."/>
            <person name="Xu J.R."/>
            <person name="Liu H."/>
            <person name="Zhang R."/>
            <person name="Sun G."/>
        </authorList>
    </citation>
    <scope>NUCLEOTIDE SEQUENCE [LARGE SCALE GENOMIC DNA]</scope>
    <source>
        <strain evidence="6 7">LNHT1506</strain>
    </source>
</reference>
<keyword evidence="4" id="KW-1133">Transmembrane helix</keyword>
<feature type="region of interest" description="Disordered" evidence="3">
    <location>
        <begin position="33"/>
        <end position="53"/>
    </location>
</feature>
<evidence type="ECO:0000313" key="6">
    <source>
        <dbReference type="EMBL" id="QIW95909.1"/>
    </source>
</evidence>
<dbReference type="PANTHER" id="PTHR46228:SF2">
    <property type="entry name" value="KELCH REPEAT PROTEIN (AFU_ORTHOLOGUE AFUA_4G14350)"/>
    <property type="match status" value="1"/>
</dbReference>
<sequence length="695" mass="73717">MAYRWRPVDHLVSVVLLMLLVIPVLDHTSQPITTSAPLSALPTRRSETEQSDALELSVRDTSPVNVCFRFSGQTAIVNGTLYLYGGQVATQQGQTENTWSNDFYSLDLTKNWQTSQPALTGLPQPNGPPAVSLGYLWNSHQALYLYGGEFSWKPPVSPTAFSLWEYNLQSQSWIEHSNPQTSDGTNAPVNNGAVQRSAEGAGANVPTLGRGFYFGGHLDGYTTQGWSQSTPRLYLQSLLEFTFPGSTNNQVNALSNDRTAGTAGNYRNISQGGLQQDGGFTARADGLLVYVPGFGKQGVLIALAGGTNSTYTQMNNLDVYDIATSTWYKQSTTGTYPALRVNPCAVVAAAADGSSYNIYMFAGQKLQPAADQEQFNDMWILSVPSFTWISIDQSKQSVPYGRSGHTCNIWDAQMVMIGGYTGTDLSCESPGIYVFDLSTLQWVQQYSATSSNSTRGTNSLSQQSAQMVNGTSAGGLEGSYGYQVPAVVISAIGGSPSGGATLTTPVVTATAGPLATGSAVIYTVTGAAGPASTATATSSAETPTSNSSTGPNIGAIVAGVIAGLLFLLVCYLLFCTYIYRKQLQLYKRHVEMSQRQSAGEKLPASLGLLASNVGDSSSEKQSSKPGHSSWGGAAEYTSQKGSAGRSENGGASAANSGYGVARRSSDSDDLLDGHEPTFVGVMLNPRRSLRVINRD</sequence>
<dbReference type="EMBL" id="CP051139">
    <property type="protein sequence ID" value="QIW95909.1"/>
    <property type="molecule type" value="Genomic_DNA"/>
</dbReference>
<keyword evidence="7" id="KW-1185">Reference proteome</keyword>
<keyword evidence="4" id="KW-0472">Membrane</keyword>
<feature type="region of interest" description="Disordered" evidence="3">
    <location>
        <begin position="613"/>
        <end position="676"/>
    </location>
</feature>
<feature type="compositionally biased region" description="Basic and acidic residues" evidence="3">
    <location>
        <begin position="663"/>
        <end position="675"/>
    </location>
</feature>
<proteinExistence type="predicted"/>
<accession>A0A6H0XN41</accession>
<feature type="compositionally biased region" description="Low complexity" evidence="3">
    <location>
        <begin position="641"/>
        <end position="659"/>
    </location>
</feature>
<evidence type="ECO:0000256" key="2">
    <source>
        <dbReference type="ARBA" id="ARBA00022737"/>
    </source>
</evidence>
<evidence type="ECO:0000313" key="7">
    <source>
        <dbReference type="Proteomes" id="UP000503462"/>
    </source>
</evidence>
<name>A0A6H0XN41_9PEZI</name>
<dbReference type="PANTHER" id="PTHR46228">
    <property type="entry name" value="KELCH DOMAIN-CONTAINING PROTEIN"/>
    <property type="match status" value="1"/>
</dbReference>
<feature type="signal peptide" evidence="5">
    <location>
        <begin position="1"/>
        <end position="26"/>
    </location>
</feature>